<reference evidence="8 9" key="1">
    <citation type="journal article" date="2007" name="Science">
        <title>Sea anemone genome reveals ancestral eumetazoan gene repertoire and genomic organization.</title>
        <authorList>
            <person name="Putnam N.H."/>
            <person name="Srivastava M."/>
            <person name="Hellsten U."/>
            <person name="Dirks B."/>
            <person name="Chapman J."/>
            <person name="Salamov A."/>
            <person name="Terry A."/>
            <person name="Shapiro H."/>
            <person name="Lindquist E."/>
            <person name="Kapitonov V.V."/>
            <person name="Jurka J."/>
            <person name="Genikhovich G."/>
            <person name="Grigoriev I.V."/>
            <person name="Lucas S.M."/>
            <person name="Steele R.E."/>
            <person name="Finnerty J.R."/>
            <person name="Technau U."/>
            <person name="Martindale M.Q."/>
            <person name="Rokhsar D.S."/>
        </authorList>
    </citation>
    <scope>NUCLEOTIDE SEQUENCE [LARGE SCALE GENOMIC DNA]</scope>
    <source>
        <strain evidence="9">CH2 X CH6</strain>
    </source>
</reference>
<dbReference type="InParanoid" id="A7SMN6"/>
<keyword evidence="2" id="KW-0479">Metal-binding</keyword>
<dbReference type="PANTHER" id="PTHR19277:SF161">
    <property type="entry name" value="LAMININ G DOMAIN-CONTAINING PROTEIN"/>
    <property type="match status" value="1"/>
</dbReference>
<dbReference type="AlphaFoldDB" id="A7SMN6"/>
<dbReference type="HOGENOM" id="CLU_156979_0_0_1"/>
<dbReference type="SUPFAM" id="SSF49899">
    <property type="entry name" value="Concanavalin A-like lectins/glucanases"/>
    <property type="match status" value="1"/>
</dbReference>
<feature type="non-terminal residue" evidence="8">
    <location>
        <position position="1"/>
    </location>
</feature>
<evidence type="ECO:0000256" key="4">
    <source>
        <dbReference type="ARBA" id="ARBA00023157"/>
    </source>
</evidence>
<dbReference type="InterPro" id="IPR051360">
    <property type="entry name" value="Neuronal_Pentraxin_Related"/>
</dbReference>
<accession>A7SMN6</accession>
<dbReference type="Proteomes" id="UP000001593">
    <property type="component" value="Unassembled WGS sequence"/>
</dbReference>
<gene>
    <name evidence="8" type="ORF">NEMVEDRAFT_v1g124015</name>
</gene>
<dbReference type="InterPro" id="IPR013320">
    <property type="entry name" value="ConA-like_dom_sf"/>
</dbReference>
<dbReference type="Pfam" id="PF00354">
    <property type="entry name" value="Pentaxin"/>
    <property type="match status" value="1"/>
</dbReference>
<keyword evidence="9" id="KW-1185">Reference proteome</keyword>
<dbReference type="PANTHER" id="PTHR19277">
    <property type="entry name" value="PENTRAXIN"/>
    <property type="match status" value="1"/>
</dbReference>
<evidence type="ECO:0000313" key="8">
    <source>
        <dbReference type="EMBL" id="EDO35002.1"/>
    </source>
</evidence>
<evidence type="ECO:0000313" key="9">
    <source>
        <dbReference type="Proteomes" id="UP000001593"/>
    </source>
</evidence>
<sequence>PIALNDNKWHHIAATWSNTEGSMGLYIDGALKINSTGRAVGSTIPSNGKLVLGLDQDSPGGDFDIRQSFAGELAHVYLWDTALDNVTIADMSRECREFPYAGHVVAWIDFAGGIYGNITRRDLSRCHYDPLLLP</sequence>
<name>A7SMN6_NEMVE</name>
<keyword evidence="5" id="KW-0325">Glycoprotein</keyword>
<dbReference type="PROSITE" id="PS51828">
    <property type="entry name" value="PTX_2"/>
    <property type="match status" value="1"/>
</dbReference>
<organism evidence="8 9">
    <name type="scientific">Nematostella vectensis</name>
    <name type="common">Starlet sea anemone</name>
    <dbReference type="NCBI Taxonomy" id="45351"/>
    <lineage>
        <taxon>Eukaryota</taxon>
        <taxon>Metazoa</taxon>
        <taxon>Cnidaria</taxon>
        <taxon>Anthozoa</taxon>
        <taxon>Hexacorallia</taxon>
        <taxon>Actiniaria</taxon>
        <taxon>Edwardsiidae</taxon>
        <taxon>Nematostella</taxon>
    </lineage>
</organism>
<dbReference type="InterPro" id="IPR001759">
    <property type="entry name" value="PTX_dom"/>
</dbReference>
<protein>
    <recommendedName>
        <fullName evidence="7">Pentraxin (PTX) domain-containing protein</fullName>
    </recommendedName>
</protein>
<evidence type="ECO:0000259" key="7">
    <source>
        <dbReference type="PROSITE" id="PS51828"/>
    </source>
</evidence>
<evidence type="ECO:0000256" key="1">
    <source>
        <dbReference type="ARBA" id="ARBA00001913"/>
    </source>
</evidence>
<dbReference type="EMBL" id="DS469711">
    <property type="protein sequence ID" value="EDO35002.1"/>
    <property type="molecule type" value="Genomic_DNA"/>
</dbReference>
<comment type="caution">
    <text evidence="6">Lacks conserved residue(s) required for the propagation of feature annotation.</text>
</comment>
<comment type="cofactor">
    <cofactor evidence="1">
        <name>Ca(2+)</name>
        <dbReference type="ChEBI" id="CHEBI:29108"/>
    </cofactor>
</comment>
<evidence type="ECO:0000256" key="3">
    <source>
        <dbReference type="ARBA" id="ARBA00022837"/>
    </source>
</evidence>
<dbReference type="PRINTS" id="PR00895">
    <property type="entry name" value="PENTAXIN"/>
</dbReference>
<dbReference type="Gene3D" id="2.60.120.200">
    <property type="match status" value="1"/>
</dbReference>
<dbReference type="STRING" id="45351.A7SMN6"/>
<feature type="domain" description="Pentraxin (PTX)" evidence="7">
    <location>
        <begin position="1"/>
        <end position="126"/>
    </location>
</feature>
<evidence type="ECO:0000256" key="6">
    <source>
        <dbReference type="PROSITE-ProRule" id="PRU01172"/>
    </source>
</evidence>
<keyword evidence="4" id="KW-1015">Disulfide bond</keyword>
<evidence type="ECO:0000256" key="5">
    <source>
        <dbReference type="ARBA" id="ARBA00023180"/>
    </source>
</evidence>
<keyword evidence="3" id="KW-0106">Calcium</keyword>
<dbReference type="GO" id="GO:0046872">
    <property type="term" value="F:metal ion binding"/>
    <property type="evidence" value="ECO:0007669"/>
    <property type="project" value="UniProtKB-KW"/>
</dbReference>
<evidence type="ECO:0000256" key="2">
    <source>
        <dbReference type="ARBA" id="ARBA00022723"/>
    </source>
</evidence>
<dbReference type="OMA" id="CHYDPLL"/>
<proteinExistence type="predicted"/>
<dbReference type="PhylomeDB" id="A7SMN6"/>
<dbReference type="SMART" id="SM00159">
    <property type="entry name" value="PTX"/>
    <property type="match status" value="1"/>
</dbReference>